<comment type="subcellular location">
    <subcellularLocation>
        <location evidence="1">Cytoplasm</location>
    </subcellularLocation>
</comment>
<organism evidence="12 13">
    <name type="scientific">Streptomyces bauhiniae</name>
    <dbReference type="NCBI Taxonomy" id="2340725"/>
    <lineage>
        <taxon>Bacteria</taxon>
        <taxon>Bacillati</taxon>
        <taxon>Actinomycetota</taxon>
        <taxon>Actinomycetes</taxon>
        <taxon>Kitasatosporales</taxon>
        <taxon>Streptomycetaceae</taxon>
        <taxon>Streptomyces</taxon>
    </lineage>
</organism>
<gene>
    <name evidence="12" type="ORF">E5083_07450</name>
</gene>
<dbReference type="GO" id="GO:0005737">
    <property type="term" value="C:cytoplasm"/>
    <property type="evidence" value="ECO:0007669"/>
    <property type="project" value="UniProtKB-SubCell"/>
</dbReference>
<keyword evidence="13" id="KW-1185">Reference proteome</keyword>
<keyword evidence="7" id="KW-0067">ATP-binding</keyword>
<evidence type="ECO:0000256" key="5">
    <source>
        <dbReference type="ARBA" id="ARBA00022763"/>
    </source>
</evidence>
<proteinExistence type="predicted"/>
<evidence type="ECO:0000256" key="4">
    <source>
        <dbReference type="ARBA" id="ARBA00022741"/>
    </source>
</evidence>
<evidence type="ECO:0000313" key="12">
    <source>
        <dbReference type="EMBL" id="TGN79457.1"/>
    </source>
</evidence>
<dbReference type="Proteomes" id="UP000298159">
    <property type="component" value="Unassembled WGS sequence"/>
</dbReference>
<dbReference type="GO" id="GO:0004518">
    <property type="term" value="F:nuclease activity"/>
    <property type="evidence" value="ECO:0007669"/>
    <property type="project" value="UniProtKB-KW"/>
</dbReference>
<dbReference type="GO" id="GO:0003677">
    <property type="term" value="F:DNA binding"/>
    <property type="evidence" value="ECO:0007669"/>
    <property type="project" value="UniProtKB-KW"/>
</dbReference>
<dbReference type="PANTHER" id="PTHR43152">
    <property type="entry name" value="UVRABC SYSTEM PROTEIN A"/>
    <property type="match status" value="1"/>
</dbReference>
<keyword evidence="6" id="KW-0228">DNA excision</keyword>
<dbReference type="AlphaFoldDB" id="A0A4Z1D9U3"/>
<evidence type="ECO:0000256" key="11">
    <source>
        <dbReference type="SAM" id="MobiDB-lite"/>
    </source>
</evidence>
<name>A0A4Z1D9U3_9ACTN</name>
<accession>A0A4Z1D9U3</accession>
<evidence type="ECO:0000256" key="6">
    <source>
        <dbReference type="ARBA" id="ARBA00022769"/>
    </source>
</evidence>
<keyword evidence="8" id="KW-0267">Excision nuclease</keyword>
<sequence length="155" mass="16602">MRTSIRDPQFSTDSRSRSPPSAVARAAGGEIDRPGAGPGVVQIPGAQRGQQCFQIRDVSVRQLGGHPEPFARHRPGFLQILVRFRGKSIADVLNMPIEEATDFYEAPPAISRHLSTLKEVGLGYIRLGQPATTCTGRRVTRMAARACRGGGAAPG</sequence>
<evidence type="ECO:0000256" key="9">
    <source>
        <dbReference type="ARBA" id="ARBA00023125"/>
    </source>
</evidence>
<protein>
    <submittedName>
        <fullName evidence="12">Uncharacterized protein</fullName>
    </submittedName>
</protein>
<evidence type="ECO:0000256" key="8">
    <source>
        <dbReference type="ARBA" id="ARBA00022881"/>
    </source>
</evidence>
<feature type="compositionally biased region" description="Low complexity" evidence="11">
    <location>
        <begin position="17"/>
        <end position="27"/>
    </location>
</feature>
<keyword evidence="5" id="KW-0227">DNA damage</keyword>
<keyword evidence="10" id="KW-0234">DNA repair</keyword>
<evidence type="ECO:0000256" key="7">
    <source>
        <dbReference type="ARBA" id="ARBA00022840"/>
    </source>
</evidence>
<evidence type="ECO:0000256" key="3">
    <source>
        <dbReference type="ARBA" id="ARBA00022737"/>
    </source>
</evidence>
<evidence type="ECO:0000256" key="1">
    <source>
        <dbReference type="ARBA" id="ARBA00004496"/>
    </source>
</evidence>
<dbReference type="EMBL" id="SRRT01000002">
    <property type="protein sequence ID" value="TGN79457.1"/>
    <property type="molecule type" value="Genomic_DNA"/>
</dbReference>
<dbReference type="GO" id="GO:0005524">
    <property type="term" value="F:ATP binding"/>
    <property type="evidence" value="ECO:0007669"/>
    <property type="project" value="UniProtKB-KW"/>
</dbReference>
<keyword evidence="9" id="KW-0238">DNA-binding</keyword>
<feature type="region of interest" description="Disordered" evidence="11">
    <location>
        <begin position="1"/>
        <end position="37"/>
    </location>
</feature>
<keyword evidence="2" id="KW-0963">Cytoplasm</keyword>
<keyword evidence="3" id="KW-0677">Repeat</keyword>
<dbReference type="Gene3D" id="1.20.1580.10">
    <property type="entry name" value="ABC transporter ATPase like domain"/>
    <property type="match status" value="1"/>
</dbReference>
<evidence type="ECO:0000256" key="2">
    <source>
        <dbReference type="ARBA" id="ARBA00022490"/>
    </source>
</evidence>
<dbReference type="PANTHER" id="PTHR43152:SF3">
    <property type="entry name" value="UVRABC SYSTEM PROTEIN A"/>
    <property type="match status" value="1"/>
</dbReference>
<reference evidence="12 13" key="1">
    <citation type="submission" date="2019-04" db="EMBL/GenBank/DDBJ databases">
        <title>Streptomyces sp. nov. Bv016 isolated from bark of Buahinia variegata.</title>
        <authorList>
            <person name="Kanchanasin P."/>
            <person name="Tanasupawat S."/>
            <person name="Yuki M."/>
            <person name="Kudo T."/>
        </authorList>
    </citation>
    <scope>NUCLEOTIDE SEQUENCE [LARGE SCALE GENOMIC DNA]</scope>
    <source>
        <strain evidence="12 13">Bv016</strain>
    </source>
</reference>
<comment type="caution">
    <text evidence="12">The sequence shown here is derived from an EMBL/GenBank/DDBJ whole genome shotgun (WGS) entry which is preliminary data.</text>
</comment>
<evidence type="ECO:0000313" key="13">
    <source>
        <dbReference type="Proteomes" id="UP000298159"/>
    </source>
</evidence>
<dbReference type="GO" id="GO:0006281">
    <property type="term" value="P:DNA repair"/>
    <property type="evidence" value="ECO:0007669"/>
    <property type="project" value="UniProtKB-KW"/>
</dbReference>
<keyword evidence="4" id="KW-0547">Nucleotide-binding</keyword>
<evidence type="ECO:0000256" key="10">
    <source>
        <dbReference type="ARBA" id="ARBA00023204"/>
    </source>
</evidence>